<dbReference type="Pfam" id="PF01963">
    <property type="entry name" value="TraB_PrgY_gumN"/>
    <property type="match status" value="1"/>
</dbReference>
<dbReference type="CDD" id="cd14789">
    <property type="entry name" value="Tiki"/>
    <property type="match status" value="1"/>
</dbReference>
<sequence>MLAETDLLLVEIADLGEREQAALAFEARAYDVGLVPILDRVPGRQKAMLAASLDAAGIDPASLIHTETWAAALQLGNAARCSNAANGVDRALLARFDNARSLESFDRQFAVFDGLPDDAQADLLVSVAEESDCRAGNARRAAWLAGDLQAIETSILTSFRGNTDLRENLVDDRNAGYADQIVQFQASDPGQDLLVAVGVGHMLGETGLPALLSARGYRVRRIQ</sequence>
<dbReference type="EMBL" id="LBHU01000002">
    <property type="protein sequence ID" value="KLI63918.1"/>
    <property type="molecule type" value="Genomic_DNA"/>
</dbReference>
<dbReference type="PANTHER" id="PTHR40590">
    <property type="entry name" value="CYTOPLASMIC PROTEIN-RELATED"/>
    <property type="match status" value="1"/>
</dbReference>
<protein>
    <recommendedName>
        <fullName evidence="3">Polysaccharide biosynthesis protein GumN</fullName>
    </recommendedName>
</protein>
<dbReference type="STRING" id="874156.GCA_001021555_01415"/>
<gene>
    <name evidence="1" type="ORF">AAV99_09495</name>
</gene>
<comment type="caution">
    <text evidence="1">The sequence shown here is derived from an EMBL/GenBank/DDBJ whole genome shotgun (WGS) entry which is preliminary data.</text>
</comment>
<reference evidence="1 2" key="1">
    <citation type="submission" date="2015-04" db="EMBL/GenBank/DDBJ databases">
        <title>The draft genome sequence of Erythrobacter marinus HWDM-33.</title>
        <authorList>
            <person name="Zhuang L."/>
            <person name="Liu Y."/>
            <person name="Shao Z."/>
        </authorList>
    </citation>
    <scope>NUCLEOTIDE SEQUENCE [LARGE SCALE GENOMIC DNA]</scope>
    <source>
        <strain evidence="1 2">HWDM-33</strain>
    </source>
</reference>
<dbReference type="PATRIC" id="fig|874156.12.peg.1948"/>
<name>A0A0H0XMV9_9SPHN</name>
<dbReference type="InterPro" id="IPR047111">
    <property type="entry name" value="YbaP-like"/>
</dbReference>
<dbReference type="InterPro" id="IPR002816">
    <property type="entry name" value="TraB/PrgY/GumN_fam"/>
</dbReference>
<proteinExistence type="predicted"/>
<keyword evidence="2" id="KW-1185">Reference proteome</keyword>
<evidence type="ECO:0000313" key="2">
    <source>
        <dbReference type="Proteomes" id="UP000053455"/>
    </source>
</evidence>
<evidence type="ECO:0000313" key="1">
    <source>
        <dbReference type="EMBL" id="KLI63918.1"/>
    </source>
</evidence>
<dbReference type="PANTHER" id="PTHR40590:SF1">
    <property type="entry name" value="CYTOPLASMIC PROTEIN"/>
    <property type="match status" value="1"/>
</dbReference>
<dbReference type="Proteomes" id="UP000053455">
    <property type="component" value="Unassembled WGS sequence"/>
</dbReference>
<evidence type="ECO:0008006" key="3">
    <source>
        <dbReference type="Google" id="ProtNLM"/>
    </source>
</evidence>
<organism evidence="1 2">
    <name type="scientific">Aurantiacibacter marinus</name>
    <dbReference type="NCBI Taxonomy" id="874156"/>
    <lineage>
        <taxon>Bacteria</taxon>
        <taxon>Pseudomonadati</taxon>
        <taxon>Pseudomonadota</taxon>
        <taxon>Alphaproteobacteria</taxon>
        <taxon>Sphingomonadales</taxon>
        <taxon>Erythrobacteraceae</taxon>
        <taxon>Aurantiacibacter</taxon>
    </lineage>
</organism>
<accession>A0A0H0XMV9</accession>
<dbReference type="AlphaFoldDB" id="A0A0H0XMV9"/>